<dbReference type="InterPro" id="IPR007327">
    <property type="entry name" value="TPD52"/>
</dbReference>
<dbReference type="Pfam" id="PF04201">
    <property type="entry name" value="TPD52"/>
    <property type="match status" value="1"/>
</dbReference>
<feature type="compositionally biased region" description="Basic and acidic residues" evidence="22">
    <location>
        <begin position="487"/>
        <end position="506"/>
    </location>
</feature>
<evidence type="ECO:0000256" key="9">
    <source>
        <dbReference type="ARBA" id="ARBA00022786"/>
    </source>
</evidence>
<name>A0A813TSI0_ADIRI</name>
<dbReference type="Proteomes" id="UP000663828">
    <property type="component" value="Unassembled WGS sequence"/>
</dbReference>
<evidence type="ECO:0000256" key="10">
    <source>
        <dbReference type="ARBA" id="ARBA00022801"/>
    </source>
</evidence>
<evidence type="ECO:0000256" key="7">
    <source>
        <dbReference type="ARBA" id="ARBA00022670"/>
    </source>
</evidence>
<dbReference type="Gene3D" id="1.10.287.10">
    <property type="entry name" value="S15/NS1, RNA-binding"/>
    <property type="match status" value="1"/>
</dbReference>
<reference evidence="24" key="1">
    <citation type="submission" date="2021-02" db="EMBL/GenBank/DDBJ databases">
        <authorList>
            <person name="Nowell W R."/>
        </authorList>
    </citation>
    <scope>NUCLEOTIDE SEQUENCE</scope>
</reference>
<feature type="active site" evidence="20 21">
    <location>
        <position position="317"/>
    </location>
</feature>
<comment type="caution">
    <text evidence="24">The sequence shown here is derived from an EMBL/GenBank/DDBJ whole genome shotgun (WGS) entry which is preliminary data.</text>
</comment>
<dbReference type="EMBL" id="CAJNOR010000136">
    <property type="protein sequence ID" value="CAF0812491.1"/>
    <property type="molecule type" value="Genomic_DNA"/>
</dbReference>
<evidence type="ECO:0000313" key="25">
    <source>
        <dbReference type="Proteomes" id="UP000663828"/>
    </source>
</evidence>
<dbReference type="AlphaFoldDB" id="A0A813TSI0"/>
<feature type="compositionally biased region" description="Polar residues" evidence="22">
    <location>
        <begin position="18"/>
        <end position="29"/>
    </location>
</feature>
<evidence type="ECO:0000313" key="24">
    <source>
        <dbReference type="EMBL" id="CAF0812491.1"/>
    </source>
</evidence>
<feature type="region of interest" description="Disordered" evidence="22">
    <location>
        <begin position="379"/>
        <end position="400"/>
    </location>
</feature>
<dbReference type="SMART" id="SM01246">
    <property type="entry name" value="Josephin"/>
    <property type="match status" value="1"/>
</dbReference>
<keyword evidence="25" id="KW-1185">Reference proteome</keyword>
<keyword evidence="10 21" id="KW-0378">Hydrolase</keyword>
<evidence type="ECO:0000256" key="13">
    <source>
        <dbReference type="ARBA" id="ARBA00023054"/>
    </source>
</evidence>
<dbReference type="EC" id="3.4.19.12" evidence="5"/>
<dbReference type="PRINTS" id="PR01233">
    <property type="entry name" value="JOSEPHIN"/>
</dbReference>
<evidence type="ECO:0000259" key="23">
    <source>
        <dbReference type="PROSITE" id="PS50957"/>
    </source>
</evidence>
<comment type="subunit">
    <text evidence="17">Forms a complex composed of deubiquitinating enzyme atx-3, adapter ubxn-5 and cdc-48.1. Forms a complex composed of deubiquitinating enzyme atx-3, E4 ubiquitin-protein ligase ufd-2 and cdc-48.1. Interacts (via RRDR motif) with cdc-48.1 (via N-terminus) and cdc-48.2 (via N-terminus); the interaction with cdc-48.1 is not required for atx-3 enzymatic activity. Interacts (via C-terminus) with ubxn-5. May interact with ned-8.</text>
</comment>
<keyword evidence="12" id="KW-0805">Transcription regulation</keyword>
<evidence type="ECO:0000256" key="20">
    <source>
        <dbReference type="PIRSR" id="PIRSR633865-1"/>
    </source>
</evidence>
<feature type="active site" description="Nucleophile" evidence="20">
    <location>
        <position position="206"/>
    </location>
</feature>
<keyword evidence="6" id="KW-0963">Cytoplasm</keyword>
<protein>
    <recommendedName>
        <fullName evidence="18">Ataxin-3 homolog</fullName>
        <ecNumber evidence="5">3.4.19.12</ecNumber>
    </recommendedName>
    <alternativeName>
        <fullName evidence="19">Machado-Joseph disease-like protein</fullName>
    </alternativeName>
</protein>
<evidence type="ECO:0000256" key="15">
    <source>
        <dbReference type="ARBA" id="ARBA00023242"/>
    </source>
</evidence>
<evidence type="ECO:0000256" key="11">
    <source>
        <dbReference type="ARBA" id="ARBA00022807"/>
    </source>
</evidence>
<feature type="region of interest" description="Disordered" evidence="22">
    <location>
        <begin position="450"/>
        <end position="506"/>
    </location>
</feature>
<dbReference type="GO" id="GO:0005737">
    <property type="term" value="C:cytoplasm"/>
    <property type="evidence" value="ECO:0007669"/>
    <property type="project" value="UniProtKB-SubCell"/>
</dbReference>
<feature type="active site" evidence="21">
    <location>
        <position position="302"/>
    </location>
</feature>
<keyword evidence="8" id="KW-0677">Repeat</keyword>
<keyword evidence="15" id="KW-0539">Nucleus</keyword>
<dbReference type="GO" id="GO:0006508">
    <property type="term" value="P:proteolysis"/>
    <property type="evidence" value="ECO:0007669"/>
    <property type="project" value="UniProtKB-KW"/>
</dbReference>
<dbReference type="PROSITE" id="PS50957">
    <property type="entry name" value="JOSEPHIN"/>
    <property type="match status" value="1"/>
</dbReference>
<evidence type="ECO:0000256" key="5">
    <source>
        <dbReference type="ARBA" id="ARBA00012759"/>
    </source>
</evidence>
<evidence type="ECO:0000256" key="16">
    <source>
        <dbReference type="ARBA" id="ARBA00060106"/>
    </source>
</evidence>
<dbReference type="GO" id="GO:0005634">
    <property type="term" value="C:nucleus"/>
    <property type="evidence" value="ECO:0007669"/>
    <property type="project" value="UniProtKB-SubCell"/>
</dbReference>
<evidence type="ECO:0000256" key="19">
    <source>
        <dbReference type="ARBA" id="ARBA00082365"/>
    </source>
</evidence>
<evidence type="ECO:0000256" key="21">
    <source>
        <dbReference type="PROSITE-ProRule" id="PRU00331"/>
    </source>
</evidence>
<evidence type="ECO:0000256" key="8">
    <source>
        <dbReference type="ARBA" id="ARBA00022737"/>
    </source>
</evidence>
<sequence>MDKQQSTKMPKPFDEDSSASGINNNQQQFVLREDDRLKQEEDYRQELMKVQDEIVTLRQVLGAKLKREHELKTLLGVGFVDDLKQDWNDTVSDIKSTTAYQKTAETFSAASEKIAPTLQTVNSSLKSGLGSLRNSSYFKTFENTLGSTVNAVKSKIVPSKSAMDFNGDDSEPLHGASGGNIFVYIDMNEVERLTGIYHETQEGSLCAQHALNNLLQREYFSAISLADIARAIDEQERSVLGHRSGESENMDDTGFFSIQVLQKALEVFDIELVPYASQQPMAQQARADPQSVQAYICNLREHWLTIRRFGSQYFDLNSISTVPKLVSNTYLQLYLAQLQQSGYSIFIVNGFLPPCLADEKLLNNTIDAAYYRSLTERTDAERKNKNRTSSSSSSSSSAAFNDQDIQRAIKASVELDNAEDKALQKVLAQSLQDADDAANKRLLDEAIAASLQNDSTETKKENPPPEPVNTTEPTLEELRQRRLQFYDNKDKDKSSKSDAKPSDSTD</sequence>
<dbReference type="InterPro" id="IPR006155">
    <property type="entry name" value="Josephin"/>
</dbReference>
<evidence type="ECO:0000256" key="2">
    <source>
        <dbReference type="ARBA" id="ARBA00004123"/>
    </source>
</evidence>
<evidence type="ECO:0000256" key="6">
    <source>
        <dbReference type="ARBA" id="ARBA00022490"/>
    </source>
</evidence>
<comment type="function">
    <text evidence="16">Acts as a chain editing deubiquitinating enzyme that binds and cleaves 'Lys-48'-linked polyubiquitin chains, with a preference for chains containing four or more ubiquitin molecules thereby modulating protein degradation by the ubiquitin-proteasome pathway. Probably by regulating the IGF-1-insulin-like pathway, regulates lifespan. Regulates germline DNA double-strand-break repair and apoptosis in response to DNA damage by recruiting E4 ubiquitin-protein ligase ufd-2 to DNA repair foci. Interacts with key regulators of transcription and represses transcription. Acts as a histone-binding protein that regulates transcription.</text>
</comment>
<evidence type="ECO:0000256" key="1">
    <source>
        <dbReference type="ARBA" id="ARBA00000707"/>
    </source>
</evidence>
<evidence type="ECO:0000256" key="4">
    <source>
        <dbReference type="ARBA" id="ARBA00005702"/>
    </source>
</evidence>
<comment type="subcellular location">
    <subcellularLocation>
        <location evidence="3">Cytoplasm</location>
    </subcellularLocation>
    <subcellularLocation>
        <location evidence="2">Nucleus</location>
    </subcellularLocation>
</comment>
<dbReference type="GO" id="GO:0016579">
    <property type="term" value="P:protein deubiquitination"/>
    <property type="evidence" value="ECO:0007669"/>
    <property type="project" value="InterPro"/>
</dbReference>
<keyword evidence="9" id="KW-0833">Ubl conjugation pathway</keyword>
<keyword evidence="13" id="KW-0175">Coiled coil</keyword>
<keyword evidence="11" id="KW-0788">Thiol protease</keyword>
<accession>A0A813TSI0</accession>
<comment type="catalytic activity">
    <reaction evidence="1">
        <text>Thiol-dependent hydrolysis of ester, thioester, amide, peptide and isopeptide bonds formed by the C-terminal Gly of ubiquitin (a 76-residue protein attached to proteins as an intracellular targeting signal).</text>
        <dbReference type="EC" id="3.4.19.12"/>
    </reaction>
</comment>
<keyword evidence="7" id="KW-0645">Protease</keyword>
<evidence type="ECO:0000256" key="18">
    <source>
        <dbReference type="ARBA" id="ARBA00069055"/>
    </source>
</evidence>
<feature type="domain" description="Josephin" evidence="23">
    <location>
        <begin position="193"/>
        <end position="363"/>
    </location>
</feature>
<organism evidence="24 25">
    <name type="scientific">Adineta ricciae</name>
    <name type="common">Rotifer</name>
    <dbReference type="NCBI Taxonomy" id="249248"/>
    <lineage>
        <taxon>Eukaryota</taxon>
        <taxon>Metazoa</taxon>
        <taxon>Spiralia</taxon>
        <taxon>Gnathifera</taxon>
        <taxon>Rotifera</taxon>
        <taxon>Eurotatoria</taxon>
        <taxon>Bdelloidea</taxon>
        <taxon>Adinetida</taxon>
        <taxon>Adinetidae</taxon>
        <taxon>Adineta</taxon>
    </lineage>
</organism>
<evidence type="ECO:0000256" key="17">
    <source>
        <dbReference type="ARBA" id="ARBA00063584"/>
    </source>
</evidence>
<dbReference type="GO" id="GO:0004843">
    <property type="term" value="F:cysteine-type deubiquitinase activity"/>
    <property type="evidence" value="ECO:0007669"/>
    <property type="project" value="UniProtKB-EC"/>
</dbReference>
<dbReference type="InterPro" id="IPR033865">
    <property type="entry name" value="Ataxin-3"/>
</dbReference>
<evidence type="ECO:0000256" key="22">
    <source>
        <dbReference type="SAM" id="MobiDB-lite"/>
    </source>
</evidence>
<dbReference type="PANTHER" id="PTHR14159">
    <property type="entry name" value="ATAXIN-3-RELATED"/>
    <property type="match status" value="1"/>
</dbReference>
<feature type="active site" description="Proton acceptor" evidence="20">
    <location>
        <position position="302"/>
    </location>
</feature>
<proteinExistence type="inferred from homology"/>
<dbReference type="PANTHER" id="PTHR14159:SF0">
    <property type="entry name" value="ATAXIN-3-RELATED"/>
    <property type="match status" value="1"/>
</dbReference>
<evidence type="ECO:0000256" key="3">
    <source>
        <dbReference type="ARBA" id="ARBA00004496"/>
    </source>
</evidence>
<comment type="similarity">
    <text evidence="4">Belongs to the TPD52 family.</text>
</comment>
<feature type="active site" evidence="21">
    <location>
        <position position="206"/>
    </location>
</feature>
<keyword evidence="14" id="KW-0804">Transcription</keyword>
<dbReference type="Pfam" id="PF02099">
    <property type="entry name" value="Josephin"/>
    <property type="match status" value="1"/>
</dbReference>
<feature type="region of interest" description="Disordered" evidence="22">
    <location>
        <begin position="1"/>
        <end position="30"/>
    </location>
</feature>
<dbReference type="Gene3D" id="3.90.70.40">
    <property type="match status" value="1"/>
</dbReference>
<evidence type="ECO:0000256" key="12">
    <source>
        <dbReference type="ARBA" id="ARBA00023015"/>
    </source>
</evidence>
<dbReference type="FunFam" id="1.10.287.10:FF:000018">
    <property type="entry name" value="Ataxin-3 homolog"/>
    <property type="match status" value="1"/>
</dbReference>
<gene>
    <name evidence="24" type="ORF">XAT740_LOCUS3537</name>
</gene>
<evidence type="ECO:0000256" key="14">
    <source>
        <dbReference type="ARBA" id="ARBA00023163"/>
    </source>
</evidence>